<keyword evidence="2" id="KW-0255">Endonuclease</keyword>
<organism evidence="8 9">
    <name type="scientific">Acidianus sulfidivorans JP7</name>
    <dbReference type="NCBI Taxonomy" id="619593"/>
    <lineage>
        <taxon>Archaea</taxon>
        <taxon>Thermoproteota</taxon>
        <taxon>Thermoprotei</taxon>
        <taxon>Sulfolobales</taxon>
        <taxon>Sulfolobaceae</taxon>
        <taxon>Acidianus</taxon>
    </lineage>
</organism>
<sequence length="228" mass="26156">MLRIYADDREKNSGIPDILRELGLTVIMQQLSVGDYVIGDGIAIERKSVSDLVHSVFDKRFFDQISRLTSSYKISILLIEGDLQMIRNITEKWKAINSALITAIAQYDVKVVYSMNKSDSAYVIFKLTEKYQTRDLRNSNISLHDKPKFENIKDMQLYFIESLPNIGETTAKKLLEKFSTVRNICNASVSDLERAIGSRKKAEEIYRIFNTSYISSSNNEKKSLLDFL</sequence>
<dbReference type="OrthoDB" id="121419at2157"/>
<dbReference type="SUPFAM" id="SSF47781">
    <property type="entry name" value="RuvA domain 2-like"/>
    <property type="match status" value="1"/>
</dbReference>
<accession>A0A2U9IMP5</accession>
<dbReference type="GO" id="GO:0003697">
    <property type="term" value="F:single-stranded DNA binding"/>
    <property type="evidence" value="ECO:0007669"/>
    <property type="project" value="TreeGrafter"/>
</dbReference>
<dbReference type="GO" id="GO:0000014">
    <property type="term" value="F:single-stranded DNA endodeoxyribonuclease activity"/>
    <property type="evidence" value="ECO:0007669"/>
    <property type="project" value="TreeGrafter"/>
</dbReference>
<dbReference type="PANTHER" id="PTHR10150:SF0">
    <property type="entry name" value="DNA REPAIR ENDONUCLEASE XPF"/>
    <property type="match status" value="1"/>
</dbReference>
<evidence type="ECO:0000256" key="5">
    <source>
        <dbReference type="ARBA" id="ARBA00023125"/>
    </source>
</evidence>
<keyword evidence="6" id="KW-0234">DNA repair</keyword>
<evidence type="ECO:0000313" key="9">
    <source>
        <dbReference type="Proteomes" id="UP000248410"/>
    </source>
</evidence>
<evidence type="ECO:0000256" key="2">
    <source>
        <dbReference type="ARBA" id="ARBA00022759"/>
    </source>
</evidence>
<evidence type="ECO:0000256" key="1">
    <source>
        <dbReference type="ARBA" id="ARBA00022722"/>
    </source>
</evidence>
<proteinExistence type="predicted"/>
<dbReference type="SMART" id="SM00891">
    <property type="entry name" value="ERCC4"/>
    <property type="match status" value="1"/>
</dbReference>
<dbReference type="GeneID" id="36837649"/>
<dbReference type="GO" id="GO:0000724">
    <property type="term" value="P:double-strand break repair via homologous recombination"/>
    <property type="evidence" value="ECO:0007669"/>
    <property type="project" value="TreeGrafter"/>
</dbReference>
<keyword evidence="1" id="KW-0540">Nuclease</keyword>
<dbReference type="Proteomes" id="UP000248410">
    <property type="component" value="Chromosome"/>
</dbReference>
<reference evidence="8 9" key="1">
    <citation type="submission" date="2018-05" db="EMBL/GenBank/DDBJ databases">
        <title>Complete Genome Sequences of Extremely Thermoacidophilic, Metal-Mobilizing Type-Strain Members of the Archaeal Family Sulfolobaceae: Acidianus brierleyi DSM-1651T, Acidianus sulfidivorans DSM-18786T, Metallosphaera hakonensis DSM-7519T, and Metallosphaera prunae DSM-10039T.</title>
        <authorList>
            <person name="Counts J.A."/>
            <person name="Kelly R.M."/>
        </authorList>
    </citation>
    <scope>NUCLEOTIDE SEQUENCE [LARGE SCALE GENOMIC DNA]</scope>
    <source>
        <strain evidence="8 9">JP7</strain>
    </source>
</reference>
<dbReference type="Pfam" id="PF14520">
    <property type="entry name" value="HHH_5"/>
    <property type="match status" value="1"/>
</dbReference>
<dbReference type="InterPro" id="IPR011335">
    <property type="entry name" value="Restrct_endonuc-II-like"/>
</dbReference>
<dbReference type="SUPFAM" id="SSF52980">
    <property type="entry name" value="Restriction endonuclease-like"/>
    <property type="match status" value="1"/>
</dbReference>
<protein>
    <submittedName>
        <fullName evidence="8">Multidrug MFS transporter</fullName>
    </submittedName>
</protein>
<dbReference type="InterPro" id="IPR053651">
    <property type="entry name" value="DNA_repair_endonuclease"/>
</dbReference>
<dbReference type="AlphaFoldDB" id="A0A2U9IMP5"/>
<dbReference type="InterPro" id="IPR010994">
    <property type="entry name" value="RuvA_2-like"/>
</dbReference>
<evidence type="ECO:0000313" key="8">
    <source>
        <dbReference type="EMBL" id="AWR97277.1"/>
    </source>
</evidence>
<dbReference type="InterPro" id="IPR006166">
    <property type="entry name" value="ERCC4_domain"/>
</dbReference>
<keyword evidence="9" id="KW-1185">Reference proteome</keyword>
<dbReference type="Gene3D" id="1.10.150.20">
    <property type="entry name" value="5' to 3' exonuclease, C-terminal subdomain"/>
    <property type="match status" value="1"/>
</dbReference>
<evidence type="ECO:0000256" key="6">
    <source>
        <dbReference type="ARBA" id="ARBA00023204"/>
    </source>
</evidence>
<evidence type="ECO:0000256" key="3">
    <source>
        <dbReference type="ARBA" id="ARBA00022763"/>
    </source>
</evidence>
<dbReference type="PANTHER" id="PTHR10150">
    <property type="entry name" value="DNA REPAIR ENDONUCLEASE XPF"/>
    <property type="match status" value="1"/>
</dbReference>
<dbReference type="EMBL" id="CP029288">
    <property type="protein sequence ID" value="AWR97277.1"/>
    <property type="molecule type" value="Genomic_DNA"/>
</dbReference>
<dbReference type="CDD" id="cd20075">
    <property type="entry name" value="XPF_nuclease_XPF_arch"/>
    <property type="match status" value="1"/>
</dbReference>
<keyword evidence="4" id="KW-0378">Hydrolase</keyword>
<evidence type="ECO:0000256" key="4">
    <source>
        <dbReference type="ARBA" id="ARBA00022801"/>
    </source>
</evidence>
<dbReference type="Gene3D" id="3.40.50.10130">
    <property type="match status" value="1"/>
</dbReference>
<dbReference type="NCBIfam" id="NF040956">
    <property type="entry name" value="Arch_Xpf_endonucase"/>
    <property type="match status" value="1"/>
</dbReference>
<feature type="domain" description="ERCC4" evidence="7">
    <location>
        <begin position="3"/>
        <end position="83"/>
    </location>
</feature>
<evidence type="ECO:0000259" key="7">
    <source>
        <dbReference type="SMART" id="SM00891"/>
    </source>
</evidence>
<dbReference type="GO" id="GO:0003684">
    <property type="term" value="F:damaged DNA binding"/>
    <property type="evidence" value="ECO:0007669"/>
    <property type="project" value="TreeGrafter"/>
</dbReference>
<dbReference type="RefSeq" id="WP_110380167.1">
    <property type="nucleotide sequence ID" value="NZ_CP029288.2"/>
</dbReference>
<dbReference type="Pfam" id="PF02732">
    <property type="entry name" value="ERCC4"/>
    <property type="match status" value="1"/>
</dbReference>
<dbReference type="GO" id="GO:1901255">
    <property type="term" value="P:nucleotide-excision repair involved in interstrand cross-link repair"/>
    <property type="evidence" value="ECO:0007669"/>
    <property type="project" value="TreeGrafter"/>
</dbReference>
<name>A0A2U9IMP5_9CREN</name>
<gene>
    <name evidence="8" type="ORF">DFR86_06730</name>
</gene>
<dbReference type="KEGG" id="asul:DFR86_06730"/>
<keyword evidence="5" id="KW-0238">DNA-binding</keyword>
<keyword evidence="3" id="KW-0227">DNA damage</keyword>